<keyword evidence="1" id="KW-0614">Plasmid</keyword>
<geneLocation type="plasmid" evidence="1 2">
    <name>pB</name>
</geneLocation>
<protein>
    <submittedName>
        <fullName evidence="1">Uncharacterized protein</fullName>
    </submittedName>
</protein>
<dbReference type="RefSeq" id="WP_146243060.1">
    <property type="nucleotide sequence ID" value="NZ_CAXURO020000003.1"/>
</dbReference>
<name>A0A9Q9DEA3_ENSAD</name>
<accession>A0A9Q9DEA3</accession>
<dbReference type="AlphaFoldDB" id="A0A9Q9DEA3"/>
<sequence>MKTIGGRSALLPGFTCTVQPDASDMDANRPLSGPLIAPGLKWTLIGPKFMAIERTLIVHRNIVDLRIRYVGDKQPAPFLKRDRRFFSRRTP</sequence>
<dbReference type="EMBL" id="CP098809">
    <property type="protein sequence ID" value="USJ27817.1"/>
    <property type="molecule type" value="Genomic_DNA"/>
</dbReference>
<reference evidence="1" key="1">
    <citation type="submission" date="2022-06" db="EMBL/GenBank/DDBJ databases">
        <title>Physiological and biochemical characterization and genomic elucidation of a strain of the genus Ensifer adhaerens M8 that combines arsenic oxidation and chromium reduction.</title>
        <authorList>
            <person name="Li X."/>
            <person name="Yu c."/>
        </authorList>
    </citation>
    <scope>NUCLEOTIDE SEQUENCE</scope>
    <source>
        <strain evidence="1">M8</strain>
        <plasmid evidence="1">pB</plasmid>
    </source>
</reference>
<evidence type="ECO:0000313" key="2">
    <source>
        <dbReference type="Proteomes" id="UP001055460"/>
    </source>
</evidence>
<dbReference type="Proteomes" id="UP001055460">
    <property type="component" value="Plasmid pB"/>
</dbReference>
<gene>
    <name evidence="1" type="ORF">NE863_28440</name>
</gene>
<evidence type="ECO:0000313" key="1">
    <source>
        <dbReference type="EMBL" id="USJ27817.1"/>
    </source>
</evidence>
<proteinExistence type="predicted"/>
<organism evidence="1 2">
    <name type="scientific">Ensifer adhaerens</name>
    <name type="common">Sinorhizobium morelense</name>
    <dbReference type="NCBI Taxonomy" id="106592"/>
    <lineage>
        <taxon>Bacteria</taxon>
        <taxon>Pseudomonadati</taxon>
        <taxon>Pseudomonadota</taxon>
        <taxon>Alphaproteobacteria</taxon>
        <taxon>Hyphomicrobiales</taxon>
        <taxon>Rhizobiaceae</taxon>
        <taxon>Sinorhizobium/Ensifer group</taxon>
        <taxon>Ensifer</taxon>
    </lineage>
</organism>